<dbReference type="Proteomes" id="UP000193498">
    <property type="component" value="Unassembled WGS sequence"/>
</dbReference>
<evidence type="ECO:0000313" key="2">
    <source>
        <dbReference type="EMBL" id="ORX91215.1"/>
    </source>
</evidence>
<name>A0A1Y1XZX9_9FUNG</name>
<feature type="compositionally biased region" description="Polar residues" evidence="1">
    <location>
        <begin position="124"/>
        <end position="142"/>
    </location>
</feature>
<sequence length="902" mass="102818">MKGTQHSTLWLRGAHEVPRRKSLSELPTFDQLKDKPLPPPPPKFPILINESINVAPTTITGFDSISSQVKPLWLTAEDNFESLTSVSKPLDSLEIYRPQDLFRIEHNIRCPSDPYSAFLETAETESLSSTDEPSNNSLSRSYDSFRPPTCKNPPLQHTRSVPFDRFGSGDTFTRRKIRPSSLSWKPQLHSRSPSAETVHAKLTSSKDIFKKFSQIWESFPLSNKYHNAATQASFRKLGHTSDERVKTYKRRLNQLRKHRTEIHKWTQNVKARGHYSEYRLFDFASRSPPLDNSNTEQLKKVINDDSEFLSPPESGGREEISHANTMMPKQGVPTLCAVLRREGEVEHNNSKDTLHVVDDTNHIGSNSARAQAGLLSDQVTSGVVDSYPQKSPYKPLPIPPSSKSVFNRARRQLQVGQGRSVSTATSRLPTSQVADSPNPHKHAKSRRILGYDVIESQLYETDFKFLRPQFSHGIYGFEVDGMDFFWDFEPSISPSSLRANLKETTKLTVKQRPDESSAGGLAQLVLLKKVSDTPSSPLSFFIQGDPLRHEIMVQARGQKMYYFRTEKKIIGKKVTLYECSNNTPIYQVNSRKAFGYMEIVSKTSPVHLRFPYPHSGDGMYSFNADGARFVWDYRQDTYLKCYDTTDMSIVAELFWKDAPSNRSSYSSFSCTSIEDIHYANSFWTADSQKRHMEEVREKKCSLSRSSTLSSNTDATSWLTKSYSYHGASFNIRNDQERQNISVSISGLSGYTLVKESGLLGKKYSLYDDDSLTPLYHVRSHRILGYMEISSPKFLVNTHFPYPSRSRKSYPFQIAGMKYSWERDSDQNLKCYNSDMEIVAQIYFEDEMSNRSKHSLNGDEGDSFEISRLTAKLAIVPQPVFQVTHQTLLILTGLIMLKYLHWS</sequence>
<keyword evidence="3" id="KW-1185">Reference proteome</keyword>
<evidence type="ECO:0000256" key="1">
    <source>
        <dbReference type="SAM" id="MobiDB-lite"/>
    </source>
</evidence>
<proteinExistence type="predicted"/>
<dbReference type="InParanoid" id="A0A1Y1XZX9"/>
<feature type="region of interest" description="Disordered" evidence="1">
    <location>
        <begin position="383"/>
        <end position="444"/>
    </location>
</feature>
<comment type="caution">
    <text evidence="2">The sequence shown here is derived from an EMBL/GenBank/DDBJ whole genome shotgun (WGS) entry which is preliminary data.</text>
</comment>
<feature type="compositionally biased region" description="Polar residues" evidence="1">
    <location>
        <begin position="414"/>
        <end position="435"/>
    </location>
</feature>
<feature type="region of interest" description="Disordered" evidence="1">
    <location>
        <begin position="306"/>
        <end position="328"/>
    </location>
</feature>
<feature type="region of interest" description="Disordered" evidence="1">
    <location>
        <begin position="21"/>
        <end position="40"/>
    </location>
</feature>
<reference evidence="2 3" key="1">
    <citation type="submission" date="2016-07" db="EMBL/GenBank/DDBJ databases">
        <title>Pervasive Adenine N6-methylation of Active Genes in Fungi.</title>
        <authorList>
            <consortium name="DOE Joint Genome Institute"/>
            <person name="Mondo S.J."/>
            <person name="Dannebaum R.O."/>
            <person name="Kuo R.C."/>
            <person name="Labutti K."/>
            <person name="Haridas S."/>
            <person name="Kuo A."/>
            <person name="Salamov A."/>
            <person name="Ahrendt S.R."/>
            <person name="Lipzen A."/>
            <person name="Sullivan W."/>
            <person name="Andreopoulos W.B."/>
            <person name="Clum A."/>
            <person name="Lindquist E."/>
            <person name="Daum C."/>
            <person name="Ramamoorthy G.K."/>
            <person name="Gryganskyi A."/>
            <person name="Culley D."/>
            <person name="Magnuson J.K."/>
            <person name="James T.Y."/>
            <person name="O'Malley M.A."/>
            <person name="Stajich J.E."/>
            <person name="Spatafora J.W."/>
            <person name="Visel A."/>
            <person name="Grigoriev I.V."/>
        </authorList>
    </citation>
    <scope>NUCLEOTIDE SEQUENCE [LARGE SCALE GENOMIC DNA]</scope>
    <source>
        <strain evidence="2 3">CBS 931.73</strain>
    </source>
</reference>
<accession>A0A1Y1XZX9</accession>
<organism evidence="2 3">
    <name type="scientific">Basidiobolus meristosporus CBS 931.73</name>
    <dbReference type="NCBI Taxonomy" id="1314790"/>
    <lineage>
        <taxon>Eukaryota</taxon>
        <taxon>Fungi</taxon>
        <taxon>Fungi incertae sedis</taxon>
        <taxon>Zoopagomycota</taxon>
        <taxon>Entomophthoromycotina</taxon>
        <taxon>Basidiobolomycetes</taxon>
        <taxon>Basidiobolales</taxon>
        <taxon>Basidiobolaceae</taxon>
        <taxon>Basidiobolus</taxon>
    </lineage>
</organism>
<dbReference type="EMBL" id="MCFE01000336">
    <property type="protein sequence ID" value="ORX91215.1"/>
    <property type="molecule type" value="Genomic_DNA"/>
</dbReference>
<gene>
    <name evidence="2" type="ORF">K493DRAFT_409427</name>
</gene>
<protein>
    <submittedName>
        <fullName evidence="2">Uncharacterized protein</fullName>
    </submittedName>
</protein>
<evidence type="ECO:0000313" key="3">
    <source>
        <dbReference type="Proteomes" id="UP000193498"/>
    </source>
</evidence>
<dbReference type="AlphaFoldDB" id="A0A1Y1XZX9"/>
<feature type="region of interest" description="Disordered" evidence="1">
    <location>
        <begin position="121"/>
        <end position="173"/>
    </location>
</feature>